<dbReference type="SUPFAM" id="SSF46894">
    <property type="entry name" value="C-terminal effector domain of the bipartite response regulators"/>
    <property type="match status" value="1"/>
</dbReference>
<evidence type="ECO:0000256" key="2">
    <source>
        <dbReference type="ARBA" id="ARBA00023163"/>
    </source>
</evidence>
<dbReference type="InterPro" id="IPR036388">
    <property type="entry name" value="WH-like_DNA-bd_sf"/>
</dbReference>
<dbReference type="InterPro" id="IPR029016">
    <property type="entry name" value="GAF-like_dom_sf"/>
</dbReference>
<dbReference type="InterPro" id="IPR016032">
    <property type="entry name" value="Sig_transdc_resp-reg_C-effctor"/>
</dbReference>
<feature type="domain" description="HTH luxR-type" evidence="3">
    <location>
        <begin position="235"/>
        <end position="292"/>
    </location>
</feature>
<sequence>MVDSDPRVTAMQAAPHKAMHCRQIISDETLHRSRLYREILEPIGIEHSLFANISDDQKVIQCLVFYRGAKQDPFTDRDVRFLQLLEPHISQAAAIREQLRQTEEIQHSAFSALESTGVGWALIDADRRIISGNNVARDLTRHETGDGTETLVIGTQGMIDLSGQIRLLRASPDQNIALLHGVFPSGRVLPVIIVRNDMERFASTIGSPPVETFTVLIATQVSADDWPRMEVLRELYGATRRQAQIAVLVSAGHSTEDAAEEMGLTVGSARQYLKQVMAVLGVGTRGQLSSKVARLLVAS</sequence>
<protein>
    <submittedName>
        <fullName evidence="4">Transcriptional regulator, LuxR family</fullName>
    </submittedName>
</protein>
<dbReference type="eggNOG" id="COG2771">
    <property type="taxonomic scope" value="Bacteria"/>
</dbReference>
<evidence type="ECO:0000256" key="1">
    <source>
        <dbReference type="ARBA" id="ARBA00023015"/>
    </source>
</evidence>
<name>S9RS42_9RHOB</name>
<keyword evidence="1" id="KW-0805">Transcription regulation</keyword>
<dbReference type="Gene3D" id="3.30.450.40">
    <property type="match status" value="1"/>
</dbReference>
<reference evidence="5" key="1">
    <citation type="journal article" date="2014" name="Stand. Genomic Sci.">
        <title>Genome sequence of the exopolysaccharide-producing Salipiger mucosus type strain (DSM 16094(T)), a moderately halophilic member of the Roseobacter clade.</title>
        <authorList>
            <person name="Riedel T."/>
            <person name="Spring S."/>
            <person name="Fiebig A."/>
            <person name="Petersen J."/>
            <person name="Kyrpides N.C."/>
            <person name="Goker M."/>
            <person name="Klenk H.P."/>
        </authorList>
    </citation>
    <scope>NUCLEOTIDE SEQUENCE [LARGE SCALE GENOMIC DNA]</scope>
    <source>
        <strain evidence="5">DSM 16094</strain>
    </source>
</reference>
<dbReference type="Proteomes" id="UP000015347">
    <property type="component" value="Unassembled WGS sequence"/>
</dbReference>
<dbReference type="AlphaFoldDB" id="S9RS42"/>
<keyword evidence="2" id="KW-0804">Transcription</keyword>
<evidence type="ECO:0000313" key="4">
    <source>
        <dbReference type="EMBL" id="EPX76794.1"/>
    </source>
</evidence>
<dbReference type="STRING" id="1123237.Salmuc_04680"/>
<dbReference type="HOGENOM" id="CLU_930316_0_0_5"/>
<proteinExistence type="predicted"/>
<dbReference type="GO" id="GO:0003677">
    <property type="term" value="F:DNA binding"/>
    <property type="evidence" value="ECO:0007669"/>
    <property type="project" value="InterPro"/>
</dbReference>
<dbReference type="InterPro" id="IPR000792">
    <property type="entry name" value="Tscrpt_reg_LuxR_C"/>
</dbReference>
<dbReference type="SMART" id="SM00421">
    <property type="entry name" value="HTH_LUXR"/>
    <property type="match status" value="1"/>
</dbReference>
<organism evidence="4 5">
    <name type="scientific">Salipiger mucosus DSM 16094</name>
    <dbReference type="NCBI Taxonomy" id="1123237"/>
    <lineage>
        <taxon>Bacteria</taxon>
        <taxon>Pseudomonadati</taxon>
        <taxon>Pseudomonadota</taxon>
        <taxon>Alphaproteobacteria</taxon>
        <taxon>Rhodobacterales</taxon>
        <taxon>Roseobacteraceae</taxon>
        <taxon>Salipiger</taxon>
    </lineage>
</organism>
<dbReference type="EMBL" id="APVH01000043">
    <property type="protein sequence ID" value="EPX76794.1"/>
    <property type="molecule type" value="Genomic_DNA"/>
</dbReference>
<evidence type="ECO:0000313" key="5">
    <source>
        <dbReference type="Proteomes" id="UP000015347"/>
    </source>
</evidence>
<dbReference type="Gene3D" id="1.10.10.10">
    <property type="entry name" value="Winged helix-like DNA-binding domain superfamily/Winged helix DNA-binding domain"/>
    <property type="match status" value="1"/>
</dbReference>
<dbReference type="GO" id="GO:0006355">
    <property type="term" value="P:regulation of DNA-templated transcription"/>
    <property type="evidence" value="ECO:0007669"/>
    <property type="project" value="InterPro"/>
</dbReference>
<gene>
    <name evidence="4" type="ORF">Salmuc_04680</name>
</gene>
<keyword evidence="5" id="KW-1185">Reference proteome</keyword>
<evidence type="ECO:0000259" key="3">
    <source>
        <dbReference type="SMART" id="SM00421"/>
    </source>
</evidence>
<accession>S9RS42</accession>
<comment type="caution">
    <text evidence="4">The sequence shown here is derived from an EMBL/GenBank/DDBJ whole genome shotgun (WGS) entry which is preliminary data.</text>
</comment>